<dbReference type="InterPro" id="IPR018060">
    <property type="entry name" value="HTH_AraC"/>
</dbReference>
<comment type="subcellular location">
    <subcellularLocation>
        <location evidence="1">Cell membrane</location>
        <topology evidence="1">Multi-pass membrane protein</topology>
    </subcellularLocation>
</comment>
<gene>
    <name evidence="11" type="ORF">ACFO3S_02530</name>
</gene>
<evidence type="ECO:0000256" key="7">
    <source>
        <dbReference type="ARBA" id="ARBA00023136"/>
    </source>
</evidence>
<dbReference type="CDD" id="cd18774">
    <property type="entry name" value="PDC2_HK_sensor"/>
    <property type="match status" value="1"/>
</dbReference>
<keyword evidence="4 9" id="KW-1133">Transmembrane helix</keyword>
<evidence type="ECO:0000313" key="12">
    <source>
        <dbReference type="Proteomes" id="UP001596028"/>
    </source>
</evidence>
<evidence type="ECO:0000256" key="4">
    <source>
        <dbReference type="ARBA" id="ARBA00022989"/>
    </source>
</evidence>
<evidence type="ECO:0000256" key="3">
    <source>
        <dbReference type="ARBA" id="ARBA00022692"/>
    </source>
</evidence>
<feature type="transmembrane region" description="Helical" evidence="9">
    <location>
        <begin position="12"/>
        <end position="35"/>
    </location>
</feature>
<dbReference type="InterPro" id="IPR009057">
    <property type="entry name" value="Homeodomain-like_sf"/>
</dbReference>
<evidence type="ECO:0000256" key="9">
    <source>
        <dbReference type="SAM" id="Phobius"/>
    </source>
</evidence>
<dbReference type="SUPFAM" id="SSF46689">
    <property type="entry name" value="Homeodomain-like"/>
    <property type="match status" value="1"/>
</dbReference>
<comment type="caution">
    <text evidence="11">The sequence shown here is derived from an EMBL/GenBank/DDBJ whole genome shotgun (WGS) entry which is preliminary data.</text>
</comment>
<evidence type="ECO:0000259" key="10">
    <source>
        <dbReference type="PROSITE" id="PS01124"/>
    </source>
</evidence>
<dbReference type="PANTHER" id="PTHR43280">
    <property type="entry name" value="ARAC-FAMILY TRANSCRIPTIONAL REGULATOR"/>
    <property type="match status" value="1"/>
</dbReference>
<organism evidence="11 12">
    <name type="scientific">Cohnella hongkongensis</name>
    <dbReference type="NCBI Taxonomy" id="178337"/>
    <lineage>
        <taxon>Bacteria</taxon>
        <taxon>Bacillati</taxon>
        <taxon>Bacillota</taxon>
        <taxon>Bacilli</taxon>
        <taxon>Bacillales</taxon>
        <taxon>Paenibacillaceae</taxon>
        <taxon>Cohnella</taxon>
    </lineage>
</organism>
<evidence type="ECO:0000256" key="1">
    <source>
        <dbReference type="ARBA" id="ARBA00004651"/>
    </source>
</evidence>
<keyword evidence="2" id="KW-1003">Cell membrane</keyword>
<protein>
    <submittedName>
        <fullName evidence="11">Helix-turn-helix domain-containing protein</fullName>
    </submittedName>
</protein>
<dbReference type="PROSITE" id="PS00041">
    <property type="entry name" value="HTH_ARAC_FAMILY_1"/>
    <property type="match status" value="1"/>
</dbReference>
<reference evidence="12" key="1">
    <citation type="journal article" date="2019" name="Int. J. Syst. Evol. Microbiol.">
        <title>The Global Catalogue of Microorganisms (GCM) 10K type strain sequencing project: providing services to taxonomists for standard genome sequencing and annotation.</title>
        <authorList>
            <consortium name="The Broad Institute Genomics Platform"/>
            <consortium name="The Broad Institute Genome Sequencing Center for Infectious Disease"/>
            <person name="Wu L."/>
            <person name="Ma J."/>
        </authorList>
    </citation>
    <scope>NUCLEOTIDE SEQUENCE [LARGE SCALE GENOMIC DNA]</scope>
    <source>
        <strain evidence="12">CCUG 49571</strain>
    </source>
</reference>
<evidence type="ECO:0000256" key="2">
    <source>
        <dbReference type="ARBA" id="ARBA00022475"/>
    </source>
</evidence>
<feature type="domain" description="HTH araC/xylS-type" evidence="10">
    <location>
        <begin position="665"/>
        <end position="764"/>
    </location>
</feature>
<feature type="transmembrane region" description="Helical" evidence="9">
    <location>
        <begin position="301"/>
        <end position="321"/>
    </location>
</feature>
<evidence type="ECO:0000256" key="8">
    <source>
        <dbReference type="ARBA" id="ARBA00023163"/>
    </source>
</evidence>
<evidence type="ECO:0000256" key="6">
    <source>
        <dbReference type="ARBA" id="ARBA00023125"/>
    </source>
</evidence>
<sequence>MVLKKRLGQKTLFVHLMLPYFLFMLLALFLGWLFYNQSYHAVKGEVMRNNMQMLEQVKETMDSRMSEMNTIAMQLSSNPRVQSFQRVSDPFSSTTTYKVLETQRNLYSYNASNNFVLDYYLLFKNSNLALSSNTTYELPAFYKHVLSYENMDYDVWRKELFETYRNREIMPTGVASFEGRPYEMLTYVQSLGSPGHIQGALIVLVDGRNLKSLLSGIDLSDGGWVSIVDDKGRLVSSLSSDGSVPSVDLSAFPGESGTIEPSSGTGNRMLTYTKSSYNGWSYIVAQPPHIVLGKVLSLKQLTWTILLVFVAIGLVLAYMFANRSGKPLARIVSTLKEGQGGVQAKRPMDMYGFIQHSLNHLIDNNNELQREIERQAPLLWETFFQRLLKGEFMTMNEINTLLRHQRIEINGAGYAVGIVHFPVPGHDMSGDALQRLDVERVLIKEALSRYLGDDRYAHNLAEDKIALLFVDYSGDESLFRQRIERSLAAITDSLADRVQLNLYFAVGGFRSSLLDVSGSYEEARQSLSSVQYEEDARIVWYADLPNEHAGFYFPAEAESRLINYTKAGETAEVRQLLQSLYLENFQRRHLPLAMQQLFYFEIVSCLVKLQDELLLKRSFDIKHLFQQLVAGESPKLAYRIVTERFLAVSEEADGRKKSRNVKLIEDILAYVNERFGESGLNLDAVADAMNISKGYMSQFFKEQTGINFSDYVEKRRMDEAKQLLADTSLPIGYIAEQVGYQSASTFCRAFKRGSGLSATSFREFAQKKVAVGSTGG</sequence>
<keyword evidence="7 9" id="KW-0472">Membrane</keyword>
<dbReference type="EMBL" id="JBHSEP010000001">
    <property type="protein sequence ID" value="MFC4597103.1"/>
    <property type="molecule type" value="Genomic_DNA"/>
</dbReference>
<dbReference type="Gene3D" id="1.10.10.60">
    <property type="entry name" value="Homeodomain-like"/>
    <property type="match status" value="2"/>
</dbReference>
<dbReference type="PANTHER" id="PTHR43280:SF28">
    <property type="entry name" value="HTH-TYPE TRANSCRIPTIONAL ACTIVATOR RHAS"/>
    <property type="match status" value="1"/>
</dbReference>
<dbReference type="RefSeq" id="WP_378091881.1">
    <property type="nucleotide sequence ID" value="NZ_JBHSEP010000001.1"/>
</dbReference>
<name>A0ABV9F7D1_9BACL</name>
<keyword evidence="5" id="KW-0805">Transcription regulation</keyword>
<evidence type="ECO:0000256" key="5">
    <source>
        <dbReference type="ARBA" id="ARBA00023015"/>
    </source>
</evidence>
<dbReference type="InterPro" id="IPR018062">
    <property type="entry name" value="HTH_AraC-typ_CS"/>
</dbReference>
<dbReference type="Pfam" id="PF02743">
    <property type="entry name" value="dCache_1"/>
    <property type="match status" value="1"/>
</dbReference>
<dbReference type="InterPro" id="IPR033479">
    <property type="entry name" value="dCache_1"/>
</dbReference>
<keyword evidence="6" id="KW-0238">DNA-binding</keyword>
<accession>A0ABV9F7D1</accession>
<dbReference type="Proteomes" id="UP001596028">
    <property type="component" value="Unassembled WGS sequence"/>
</dbReference>
<evidence type="ECO:0000313" key="11">
    <source>
        <dbReference type="EMBL" id="MFC4597103.1"/>
    </source>
</evidence>
<keyword evidence="12" id="KW-1185">Reference proteome</keyword>
<proteinExistence type="predicted"/>
<dbReference type="PROSITE" id="PS01124">
    <property type="entry name" value="HTH_ARAC_FAMILY_2"/>
    <property type="match status" value="1"/>
</dbReference>
<dbReference type="Pfam" id="PF12833">
    <property type="entry name" value="HTH_18"/>
    <property type="match status" value="1"/>
</dbReference>
<keyword evidence="8" id="KW-0804">Transcription</keyword>
<keyword evidence="3 9" id="KW-0812">Transmembrane</keyword>
<dbReference type="SMART" id="SM00342">
    <property type="entry name" value="HTH_ARAC"/>
    <property type="match status" value="1"/>
</dbReference>